<dbReference type="PROSITE" id="PS01124">
    <property type="entry name" value="HTH_ARAC_FAMILY_2"/>
    <property type="match status" value="1"/>
</dbReference>
<keyword evidence="6" id="KW-1185">Reference proteome</keyword>
<dbReference type="GO" id="GO:0005829">
    <property type="term" value="C:cytosol"/>
    <property type="evidence" value="ECO:0007669"/>
    <property type="project" value="TreeGrafter"/>
</dbReference>
<dbReference type="RefSeq" id="WP_183611791.1">
    <property type="nucleotide sequence ID" value="NZ_JACICY010000001.1"/>
</dbReference>
<dbReference type="PROSITE" id="PS00041">
    <property type="entry name" value="HTH_ARAC_FAMILY_1"/>
    <property type="match status" value="1"/>
</dbReference>
<dbReference type="Proteomes" id="UP000562395">
    <property type="component" value="Unassembled WGS sequence"/>
</dbReference>
<protein>
    <submittedName>
        <fullName evidence="5">AraC-like DNA-binding protein</fullName>
    </submittedName>
</protein>
<feature type="domain" description="HTH araC/xylS-type" evidence="4">
    <location>
        <begin position="235"/>
        <end position="333"/>
    </location>
</feature>
<dbReference type="InterPro" id="IPR018060">
    <property type="entry name" value="HTH_AraC"/>
</dbReference>
<keyword evidence="2 5" id="KW-0238">DNA-binding</keyword>
<dbReference type="PANTHER" id="PTHR47894:SF4">
    <property type="entry name" value="HTH-TYPE TRANSCRIPTIONAL REGULATOR GADX"/>
    <property type="match status" value="1"/>
</dbReference>
<evidence type="ECO:0000256" key="3">
    <source>
        <dbReference type="ARBA" id="ARBA00023163"/>
    </source>
</evidence>
<dbReference type="GO" id="GO:0000976">
    <property type="term" value="F:transcription cis-regulatory region binding"/>
    <property type="evidence" value="ECO:0007669"/>
    <property type="project" value="TreeGrafter"/>
</dbReference>
<organism evidence="5 6">
    <name type="scientific">Novosphingobium hassiacum</name>
    <dbReference type="NCBI Taxonomy" id="173676"/>
    <lineage>
        <taxon>Bacteria</taxon>
        <taxon>Pseudomonadati</taxon>
        <taxon>Pseudomonadota</taxon>
        <taxon>Alphaproteobacteria</taxon>
        <taxon>Sphingomonadales</taxon>
        <taxon>Sphingomonadaceae</taxon>
        <taxon>Novosphingobium</taxon>
    </lineage>
</organism>
<dbReference type="SMART" id="SM00342">
    <property type="entry name" value="HTH_ARAC"/>
    <property type="match status" value="1"/>
</dbReference>
<proteinExistence type="predicted"/>
<evidence type="ECO:0000259" key="4">
    <source>
        <dbReference type="PROSITE" id="PS01124"/>
    </source>
</evidence>
<reference evidence="5 6" key="1">
    <citation type="submission" date="2020-08" db="EMBL/GenBank/DDBJ databases">
        <title>Genomic Encyclopedia of Type Strains, Phase IV (KMG-IV): sequencing the most valuable type-strain genomes for metagenomic binning, comparative biology and taxonomic classification.</title>
        <authorList>
            <person name="Goeker M."/>
        </authorList>
    </citation>
    <scope>NUCLEOTIDE SEQUENCE [LARGE SCALE GENOMIC DNA]</scope>
    <source>
        <strain evidence="5 6">DSM 14552</strain>
    </source>
</reference>
<dbReference type="InterPro" id="IPR018062">
    <property type="entry name" value="HTH_AraC-typ_CS"/>
</dbReference>
<name>A0A7W5ZWQ6_9SPHN</name>
<dbReference type="EMBL" id="JACICY010000001">
    <property type="protein sequence ID" value="MBB3859567.1"/>
    <property type="molecule type" value="Genomic_DNA"/>
</dbReference>
<dbReference type="InterPro" id="IPR032687">
    <property type="entry name" value="AraC-type_N"/>
</dbReference>
<comment type="caution">
    <text evidence="5">The sequence shown here is derived from an EMBL/GenBank/DDBJ whole genome shotgun (WGS) entry which is preliminary data.</text>
</comment>
<dbReference type="InterPro" id="IPR009057">
    <property type="entry name" value="Homeodomain-like_sf"/>
</dbReference>
<accession>A0A7W5ZWQ6</accession>
<dbReference type="GO" id="GO:0003700">
    <property type="term" value="F:DNA-binding transcription factor activity"/>
    <property type="evidence" value="ECO:0007669"/>
    <property type="project" value="InterPro"/>
</dbReference>
<keyword evidence="1" id="KW-0805">Transcription regulation</keyword>
<dbReference type="PANTHER" id="PTHR47894">
    <property type="entry name" value="HTH-TYPE TRANSCRIPTIONAL REGULATOR GADX"/>
    <property type="match status" value="1"/>
</dbReference>
<gene>
    <name evidence="5" type="ORF">GGQ88_000807</name>
</gene>
<dbReference type="InterPro" id="IPR020449">
    <property type="entry name" value="Tscrpt_reg_AraC-type_HTH"/>
</dbReference>
<evidence type="ECO:0000313" key="5">
    <source>
        <dbReference type="EMBL" id="MBB3859567.1"/>
    </source>
</evidence>
<evidence type="ECO:0000256" key="2">
    <source>
        <dbReference type="ARBA" id="ARBA00023125"/>
    </source>
</evidence>
<dbReference type="AlphaFoldDB" id="A0A7W5ZWQ6"/>
<keyword evidence="3" id="KW-0804">Transcription</keyword>
<evidence type="ECO:0000313" key="6">
    <source>
        <dbReference type="Proteomes" id="UP000562395"/>
    </source>
</evidence>
<evidence type="ECO:0000256" key="1">
    <source>
        <dbReference type="ARBA" id="ARBA00023015"/>
    </source>
</evidence>
<sequence>MTGPTISVVVLRHIVHCLDLAGFPPEPLLAECDIRRESLDDTRAIMPLADYLAFFEAAAERAGNPCLGLQAGRLGGADSLGALSFLFFSAPTLRAALTGFDTYLGAIQEAVRHRFTVSAGIATFEYALTDQALQNRRQDAEFSLALMYNLCRSFVGPEFELVEVRFEHSRQGNARLHRDLFRCEVYFDQETNSFSFEESFLSRTGGAIDPGLFPIIEEHLERSAGDPLRRHGLVREVRRLLEGSALDEPVTLASVAMTLGVSVATLNRALRVDGLRWRDLVHERRMTAAARLLRHSQRDIAEIALAVGFSESASFVRSFARHYGHTPKRYRDAGSDGS</sequence>
<dbReference type="SUPFAM" id="SSF46689">
    <property type="entry name" value="Homeodomain-like"/>
    <property type="match status" value="1"/>
</dbReference>
<dbReference type="Pfam" id="PF12625">
    <property type="entry name" value="Arabinose_bd"/>
    <property type="match status" value="1"/>
</dbReference>
<dbReference type="Pfam" id="PF12833">
    <property type="entry name" value="HTH_18"/>
    <property type="match status" value="1"/>
</dbReference>
<dbReference type="Gene3D" id="1.10.10.60">
    <property type="entry name" value="Homeodomain-like"/>
    <property type="match status" value="1"/>
</dbReference>
<dbReference type="PRINTS" id="PR00032">
    <property type="entry name" value="HTHARAC"/>
</dbReference>